<dbReference type="Pfam" id="PF04199">
    <property type="entry name" value="Cyclase"/>
    <property type="match status" value="1"/>
</dbReference>
<evidence type="ECO:0000313" key="1">
    <source>
        <dbReference type="EMBL" id="MDT0259844.1"/>
    </source>
</evidence>
<dbReference type="SUPFAM" id="SSF102198">
    <property type="entry name" value="Putative cyclase"/>
    <property type="match status" value="1"/>
</dbReference>
<gene>
    <name evidence="1" type="ORF">RM423_00385</name>
</gene>
<organism evidence="1 2">
    <name type="scientific">Jatrophihabitans lederbergiae</name>
    <dbReference type="NCBI Taxonomy" id="3075547"/>
    <lineage>
        <taxon>Bacteria</taxon>
        <taxon>Bacillati</taxon>
        <taxon>Actinomycetota</taxon>
        <taxon>Actinomycetes</taxon>
        <taxon>Jatrophihabitantales</taxon>
        <taxon>Jatrophihabitantaceae</taxon>
        <taxon>Jatrophihabitans</taxon>
    </lineage>
</organism>
<evidence type="ECO:0000313" key="2">
    <source>
        <dbReference type="Proteomes" id="UP001183176"/>
    </source>
</evidence>
<dbReference type="PANTHER" id="PTHR31118:SF32">
    <property type="entry name" value="KYNURENINE FORMAMIDASE"/>
    <property type="match status" value="1"/>
</dbReference>
<dbReference type="Proteomes" id="UP001183176">
    <property type="component" value="Unassembled WGS sequence"/>
</dbReference>
<sequence>MTPPLRNWVELSHLIVAGMTTYPGLPAPEVTPHLTREASRQVYAPGTEFAMDRISMIGNTGTYLDSPFHRYADGTDLAGLPLSALADLPTVVVRTKGSRSRAVDVPDLAAPGIDDLTGHAVLLHTGGDEHWGTPEYAIDAPYLTEAGAHWLVEHRAQLVGIDSVNIDDTTGGGQRPAHTVLLAAGIPIVEHLTGLGELPITGARFTAAPPRVAQFGTFPVRTYASVESGAPKP</sequence>
<protein>
    <submittedName>
        <fullName evidence="1">Cyclase family protein</fullName>
        <ecNumber evidence="1">3.5.-.-</ecNumber>
    </submittedName>
</protein>
<name>A0ABU2J4C3_9ACTN</name>
<keyword evidence="2" id="KW-1185">Reference proteome</keyword>
<dbReference type="EMBL" id="JAVREH010000001">
    <property type="protein sequence ID" value="MDT0259844.1"/>
    <property type="molecule type" value="Genomic_DNA"/>
</dbReference>
<dbReference type="InterPro" id="IPR037175">
    <property type="entry name" value="KFase_sf"/>
</dbReference>
<accession>A0ABU2J4C3</accession>
<dbReference type="PANTHER" id="PTHR31118">
    <property type="entry name" value="CYCLASE-LIKE PROTEIN 2"/>
    <property type="match status" value="1"/>
</dbReference>
<dbReference type="EC" id="3.5.-.-" evidence="1"/>
<comment type="caution">
    <text evidence="1">The sequence shown here is derived from an EMBL/GenBank/DDBJ whole genome shotgun (WGS) entry which is preliminary data.</text>
</comment>
<dbReference type="RefSeq" id="WP_311421003.1">
    <property type="nucleotide sequence ID" value="NZ_JAVREH010000001.1"/>
</dbReference>
<reference evidence="2" key="1">
    <citation type="submission" date="2023-07" db="EMBL/GenBank/DDBJ databases">
        <title>30 novel species of actinomycetes from the DSMZ collection.</title>
        <authorList>
            <person name="Nouioui I."/>
        </authorList>
    </citation>
    <scope>NUCLEOTIDE SEQUENCE [LARGE SCALE GENOMIC DNA]</scope>
    <source>
        <strain evidence="2">DSM 44399</strain>
    </source>
</reference>
<dbReference type="GO" id="GO:0016787">
    <property type="term" value="F:hydrolase activity"/>
    <property type="evidence" value="ECO:0007669"/>
    <property type="project" value="UniProtKB-KW"/>
</dbReference>
<keyword evidence="1" id="KW-0378">Hydrolase</keyword>
<proteinExistence type="predicted"/>
<dbReference type="Gene3D" id="3.50.30.50">
    <property type="entry name" value="Putative cyclase"/>
    <property type="match status" value="1"/>
</dbReference>
<dbReference type="InterPro" id="IPR007325">
    <property type="entry name" value="KFase/CYL"/>
</dbReference>